<protein>
    <recommendedName>
        <fullName evidence="4">Secreted protein</fullName>
    </recommendedName>
</protein>
<reference evidence="2 3" key="1">
    <citation type="submission" date="2021-01" db="EMBL/GenBank/DDBJ databases">
        <title>Genome Characterization of a novel Stenotrophomonas isolate with high keratinase activity.</title>
        <authorList>
            <person name="Cao Z.-J."/>
        </authorList>
    </citation>
    <scope>NUCLEOTIDE SEQUENCE [LARGE SCALE GENOMIC DNA]</scope>
    <source>
        <strain evidence="2 3">DHHJ</strain>
    </source>
</reference>
<accession>A0ABD7C4P2</accession>
<evidence type="ECO:0000256" key="1">
    <source>
        <dbReference type="SAM" id="SignalP"/>
    </source>
</evidence>
<dbReference type="Proteomes" id="UP000596095">
    <property type="component" value="Chromosome"/>
</dbReference>
<dbReference type="EMBL" id="CP067993">
    <property type="protein sequence ID" value="QQQ42784.1"/>
    <property type="molecule type" value="Genomic_DNA"/>
</dbReference>
<keyword evidence="1" id="KW-0732">Signal</keyword>
<proteinExistence type="predicted"/>
<organism evidence="2 3">
    <name type="scientific">Stenotrophomonas maltophilia</name>
    <name type="common">Pseudomonas maltophilia</name>
    <name type="synonym">Xanthomonas maltophilia</name>
    <dbReference type="NCBI Taxonomy" id="40324"/>
    <lineage>
        <taxon>Bacteria</taxon>
        <taxon>Pseudomonadati</taxon>
        <taxon>Pseudomonadota</taxon>
        <taxon>Gammaproteobacteria</taxon>
        <taxon>Lysobacterales</taxon>
        <taxon>Lysobacteraceae</taxon>
        <taxon>Stenotrophomonas</taxon>
        <taxon>Stenotrophomonas maltophilia group</taxon>
    </lineage>
</organism>
<feature type="chain" id="PRO_5044842856" description="Secreted protein" evidence="1">
    <location>
        <begin position="20"/>
        <end position="247"/>
    </location>
</feature>
<sequence>MKILCFIAFSLAMSMSAQASQNEPAPDAVGSWLHQRAMQAAMQEASAMGRSSASVGSYQMVKLADLDAPREVKQQLRDDIERSNGVVRVAAGSIPTQAEMLAAVPRTHRSTPELRQRLPQPPSRLESSLLGAAEMIGMEPSGALEGGKSSGLSRFYRLEGVGIVEFSENNFLAAGMQIEVIAEAQNTVVDGKPAHLGKVVDSVGRTRVELAWTGDSKTYSLTVTGEPGSDVERNARVLHDIAAAIVD</sequence>
<dbReference type="RefSeq" id="WP_132808923.1">
    <property type="nucleotide sequence ID" value="NZ_CP031058.1"/>
</dbReference>
<evidence type="ECO:0000313" key="3">
    <source>
        <dbReference type="Proteomes" id="UP000596095"/>
    </source>
</evidence>
<gene>
    <name evidence="2" type="ORF">JJL50_01655</name>
</gene>
<evidence type="ECO:0000313" key="2">
    <source>
        <dbReference type="EMBL" id="QQQ42784.1"/>
    </source>
</evidence>
<name>A0ABD7C4P2_STEMA</name>
<feature type="signal peptide" evidence="1">
    <location>
        <begin position="1"/>
        <end position="19"/>
    </location>
</feature>
<evidence type="ECO:0008006" key="4">
    <source>
        <dbReference type="Google" id="ProtNLM"/>
    </source>
</evidence>
<dbReference type="AlphaFoldDB" id="A0ABD7C4P2"/>